<evidence type="ECO:0000313" key="5">
    <source>
        <dbReference type="Proteomes" id="UP000037923"/>
    </source>
</evidence>
<dbReference type="RefSeq" id="XP_015662680.1">
    <property type="nucleotide sequence ID" value="XM_015799202.1"/>
</dbReference>
<comment type="caution">
    <text evidence="4">The sequence shown here is derived from an EMBL/GenBank/DDBJ whole genome shotgun (WGS) entry which is preliminary data.</text>
</comment>
<dbReference type="InterPro" id="IPR008962">
    <property type="entry name" value="PapD-like_sf"/>
</dbReference>
<evidence type="ECO:0000259" key="3">
    <source>
        <dbReference type="PROSITE" id="PS50202"/>
    </source>
</evidence>
<dbReference type="Proteomes" id="UP000037923">
    <property type="component" value="Unassembled WGS sequence"/>
</dbReference>
<feature type="compositionally biased region" description="Basic and acidic residues" evidence="1">
    <location>
        <begin position="184"/>
        <end position="196"/>
    </location>
</feature>
<dbReference type="Gene3D" id="2.60.40.10">
    <property type="entry name" value="Immunoglobulins"/>
    <property type="match status" value="1"/>
</dbReference>
<dbReference type="PROSITE" id="PS50202">
    <property type="entry name" value="MSP"/>
    <property type="match status" value="1"/>
</dbReference>
<organism evidence="4 5">
    <name type="scientific">Leptomonas pyrrhocoris</name>
    <name type="common">Firebug parasite</name>
    <dbReference type="NCBI Taxonomy" id="157538"/>
    <lineage>
        <taxon>Eukaryota</taxon>
        <taxon>Discoba</taxon>
        <taxon>Euglenozoa</taxon>
        <taxon>Kinetoplastea</taxon>
        <taxon>Metakinetoplastina</taxon>
        <taxon>Trypanosomatida</taxon>
        <taxon>Trypanosomatidae</taxon>
        <taxon>Leishmaniinae</taxon>
        <taxon>Leptomonas</taxon>
    </lineage>
</organism>
<feature type="compositionally biased region" description="Basic and acidic residues" evidence="1">
    <location>
        <begin position="227"/>
        <end position="237"/>
    </location>
</feature>
<dbReference type="GeneID" id="26902580"/>
<feature type="compositionally biased region" description="Low complexity" evidence="1">
    <location>
        <begin position="274"/>
        <end position="290"/>
    </location>
</feature>
<dbReference type="OMA" id="LVMCMKE"/>
<feature type="region of interest" description="Disordered" evidence="1">
    <location>
        <begin position="184"/>
        <end position="251"/>
    </location>
</feature>
<keyword evidence="2" id="KW-0812">Transmembrane</keyword>
<feature type="region of interest" description="Disordered" evidence="1">
    <location>
        <begin position="274"/>
        <end position="303"/>
    </location>
</feature>
<dbReference type="InterPro" id="IPR013783">
    <property type="entry name" value="Ig-like_fold"/>
</dbReference>
<dbReference type="SUPFAM" id="SSF49354">
    <property type="entry name" value="PapD-like"/>
    <property type="match status" value="1"/>
</dbReference>
<proteinExistence type="predicted"/>
<dbReference type="OrthoDB" id="264603at2759"/>
<keyword evidence="5" id="KW-1185">Reference proteome</keyword>
<accession>A0A0N1J585</accession>
<feature type="compositionally biased region" description="Low complexity" evidence="1">
    <location>
        <begin position="203"/>
        <end position="220"/>
    </location>
</feature>
<name>A0A0N1J585_LEPPY</name>
<reference evidence="4 5" key="1">
    <citation type="submission" date="2015-07" db="EMBL/GenBank/DDBJ databases">
        <title>High-quality genome of monoxenous trypanosomatid Leptomonas pyrrhocoris.</title>
        <authorList>
            <person name="Flegontov P."/>
            <person name="Butenko A."/>
            <person name="Firsov S."/>
            <person name="Vlcek C."/>
            <person name="Logacheva M.D."/>
            <person name="Field M."/>
            <person name="Filatov D."/>
            <person name="Flegontova O."/>
            <person name="Gerasimov E."/>
            <person name="Jackson A.P."/>
            <person name="Kelly S."/>
            <person name="Opperdoes F."/>
            <person name="O'Reilly A."/>
            <person name="Votypka J."/>
            <person name="Yurchenko V."/>
            <person name="Lukes J."/>
        </authorList>
    </citation>
    <scope>NUCLEOTIDE SEQUENCE [LARGE SCALE GENOMIC DNA]</scope>
    <source>
        <strain evidence="4">H10</strain>
    </source>
</reference>
<gene>
    <name evidence="4" type="ORF">ABB37_02285</name>
</gene>
<dbReference type="InterPro" id="IPR000535">
    <property type="entry name" value="MSP_dom"/>
</dbReference>
<protein>
    <recommendedName>
        <fullName evidence="3">MSP domain-containing protein</fullName>
    </recommendedName>
</protein>
<evidence type="ECO:0000256" key="1">
    <source>
        <dbReference type="SAM" id="MobiDB-lite"/>
    </source>
</evidence>
<evidence type="ECO:0000256" key="2">
    <source>
        <dbReference type="SAM" id="Phobius"/>
    </source>
</evidence>
<keyword evidence="2" id="KW-0472">Membrane</keyword>
<feature type="domain" description="MSP" evidence="3">
    <location>
        <begin position="5"/>
        <end position="143"/>
    </location>
</feature>
<evidence type="ECO:0000313" key="4">
    <source>
        <dbReference type="EMBL" id="KPA84241.1"/>
    </source>
</evidence>
<feature type="transmembrane region" description="Helical" evidence="2">
    <location>
        <begin position="317"/>
        <end position="335"/>
    </location>
</feature>
<dbReference type="VEuPathDB" id="TriTrypDB:LpyrH10_03_4360"/>
<dbReference type="AlphaFoldDB" id="A0A0N1J585"/>
<dbReference type="EMBL" id="LGTL01000003">
    <property type="protein sequence ID" value="KPA84241.1"/>
    <property type="molecule type" value="Genomic_DNA"/>
</dbReference>
<keyword evidence="2" id="KW-1133">Transmembrane helix</keyword>
<sequence length="347" mass="37157">MAAGALQMKLSQDSLFFPLPFTNATIDNVVQIHNLLPVVPGKPKANVVSFKILSEVQHRYSVRPPVGFIGADDHITIVFSFNPEQVKAAKNPADRELPTEATRDAIHIDFAVVDADSIDAALAHWVPGSKESKLARDVMTDASAFWKKRGQVTKNNATMLRFKLRCVFAPRHTVPDSLVISMKEGEGKGVDPKKAAEVNAAVPKTRPTPTSTTDPRSTAPPAVPPHRHSETPRESTPRNELSPTARALTPPNATATAATLAATKAAAAAAAAPTARSVPVAAPPTSSMPAVRLPSSRSAEETKKKKGFVGAVLNYKLSYAVVAVLLVLTFFCGLWDHGNLLTWMISQ</sequence>